<proteinExistence type="predicted"/>
<sequence>MADVFRKLPLLLLAVFLLVVVIVFHVCFLGNAQRRRRRRTLPMKPVRTDTWQGSPRGGGEHVVSRRAVGSSSSACRLSLPVDNCALPLHLQPLPDSSDEQEREGRGHTVPLGSGSTQEWAWTELCGGSAGMHAQSFTELLRPGIDGEEGDGGVNLSSGQSTGRCGSRTRTVIVNPHPGDDGGRLTAVDRSLKSTGAQQCQGRSTSISRTAQGRPQFMRSLSPVYVASNLGHRGGIVAEGGGNLDDVDGRLLWAEQRRELREGREEAIRRGVEHLRMDRQAKEVEEPDAGLPSEEDDDDSEEGGDGNGGHASPSENSDMGGKGGKTQARSGNGRGRPKKAQAKPNDVDGDGEAEEKRKFWSVEHIIALIRAKRDQDAHLQGMGHVYSRMKAREGIDFFQLSAKERASKGFNFNMDHAVYDEIEGSTGFNETINPKNVPDTGASRGVRLPSTSNGDREAVGDADAGAGGDDEEGGSTRGSSQTTGSPGAFGKRKSTRQQTFEAMTDCMEKHGALMAATMESADKRQCSIQLRQCEALEVGVQVQKTHYAASDEVSKLISQAVIDVSAKRSPAPQPRREAVPVVHEVADGAKAGDGGAVGEDDEALVNKLRGQQEDRRRVGVEGGKERALKVETIAKRAIHGWIFKSDSRHKGYHLAYQYALNHAATDIARAMWASEDWRSLVSPMVIRNTLELGMKLPLWFVGANVVDRHQDDECAAYEEAIAQRLVHDFSNVVEAAQVMDSGRVSYEWLKSLAEAMRYLLAAAAWIMRMVGDDSRSHYDSWVFVQLTAKTTLLASMDRHFDSRRHVLQAATVMTDKLGRPPPTFASPPLYIPDWASKCGVTFNHDATLSSPMEATKMEWIGTGPPEEEDDDDEDVDGAEGG</sequence>
<feature type="region of interest" description="Disordered" evidence="1">
    <location>
        <begin position="425"/>
        <end position="496"/>
    </location>
</feature>
<gene>
    <name evidence="3" type="ORF">CBR_g12816</name>
</gene>
<feature type="region of interest" description="Disordered" evidence="1">
    <location>
        <begin position="90"/>
        <end position="114"/>
    </location>
</feature>
<feature type="region of interest" description="Disordered" evidence="1">
    <location>
        <begin position="277"/>
        <end position="353"/>
    </location>
</feature>
<dbReference type="Gramene" id="GBG73100">
    <property type="protein sequence ID" value="GBG73100"/>
    <property type="gene ID" value="CBR_g12816"/>
</dbReference>
<feature type="compositionally biased region" description="Polar residues" evidence="1">
    <location>
        <begin position="154"/>
        <end position="171"/>
    </location>
</feature>
<evidence type="ECO:0000256" key="2">
    <source>
        <dbReference type="SAM" id="Phobius"/>
    </source>
</evidence>
<feature type="compositionally biased region" description="Acidic residues" evidence="1">
    <location>
        <begin position="284"/>
        <end position="303"/>
    </location>
</feature>
<feature type="region of interest" description="Disordered" evidence="1">
    <location>
        <begin position="857"/>
        <end position="880"/>
    </location>
</feature>
<dbReference type="Proteomes" id="UP000265515">
    <property type="component" value="Unassembled WGS sequence"/>
</dbReference>
<evidence type="ECO:0000256" key="1">
    <source>
        <dbReference type="SAM" id="MobiDB-lite"/>
    </source>
</evidence>
<feature type="compositionally biased region" description="Acidic residues" evidence="1">
    <location>
        <begin position="864"/>
        <end position="880"/>
    </location>
</feature>
<keyword evidence="4" id="KW-1185">Reference proteome</keyword>
<reference evidence="3 4" key="1">
    <citation type="journal article" date="2018" name="Cell">
        <title>The Chara Genome: Secondary Complexity and Implications for Plant Terrestrialization.</title>
        <authorList>
            <person name="Nishiyama T."/>
            <person name="Sakayama H."/>
            <person name="Vries J.D."/>
            <person name="Buschmann H."/>
            <person name="Saint-Marcoux D."/>
            <person name="Ullrich K.K."/>
            <person name="Haas F.B."/>
            <person name="Vanderstraeten L."/>
            <person name="Becker D."/>
            <person name="Lang D."/>
            <person name="Vosolsobe S."/>
            <person name="Rombauts S."/>
            <person name="Wilhelmsson P.K.I."/>
            <person name="Janitza P."/>
            <person name="Kern R."/>
            <person name="Heyl A."/>
            <person name="Rumpler F."/>
            <person name="Villalobos L.I.A.C."/>
            <person name="Clay J.M."/>
            <person name="Skokan R."/>
            <person name="Toyoda A."/>
            <person name="Suzuki Y."/>
            <person name="Kagoshima H."/>
            <person name="Schijlen E."/>
            <person name="Tajeshwar N."/>
            <person name="Catarino B."/>
            <person name="Hetherington A.J."/>
            <person name="Saltykova A."/>
            <person name="Bonnot C."/>
            <person name="Breuninger H."/>
            <person name="Symeonidi A."/>
            <person name="Radhakrishnan G.V."/>
            <person name="Van Nieuwerburgh F."/>
            <person name="Deforce D."/>
            <person name="Chang C."/>
            <person name="Karol K.G."/>
            <person name="Hedrich R."/>
            <person name="Ulvskov P."/>
            <person name="Glockner G."/>
            <person name="Delwiche C.F."/>
            <person name="Petrasek J."/>
            <person name="Van de Peer Y."/>
            <person name="Friml J."/>
            <person name="Beilby M."/>
            <person name="Dolan L."/>
            <person name="Kohara Y."/>
            <person name="Sugano S."/>
            <person name="Fujiyama A."/>
            <person name="Delaux P.-M."/>
            <person name="Quint M."/>
            <person name="TheiBen G."/>
            <person name="Hagemann M."/>
            <person name="Harholt J."/>
            <person name="Dunand C."/>
            <person name="Zachgo S."/>
            <person name="Langdale J."/>
            <person name="Maumus F."/>
            <person name="Straeten D.V.D."/>
            <person name="Gould S.B."/>
            <person name="Rensing S.A."/>
        </authorList>
    </citation>
    <scope>NUCLEOTIDE SEQUENCE [LARGE SCALE GENOMIC DNA]</scope>
    <source>
        <strain evidence="3 4">S276</strain>
    </source>
</reference>
<dbReference type="EMBL" id="BFEA01000177">
    <property type="protein sequence ID" value="GBG73100.1"/>
    <property type="molecule type" value="Genomic_DNA"/>
</dbReference>
<protein>
    <submittedName>
        <fullName evidence="3">Uncharacterized protein</fullName>
    </submittedName>
</protein>
<comment type="caution">
    <text evidence="3">The sequence shown here is derived from an EMBL/GenBank/DDBJ whole genome shotgun (WGS) entry which is preliminary data.</text>
</comment>
<accession>A0A388KSR6</accession>
<keyword evidence="2" id="KW-0812">Transmembrane</keyword>
<evidence type="ECO:0000313" key="4">
    <source>
        <dbReference type="Proteomes" id="UP000265515"/>
    </source>
</evidence>
<feature type="compositionally biased region" description="Polar residues" evidence="1">
    <location>
        <begin position="192"/>
        <end position="212"/>
    </location>
</feature>
<keyword evidence="2" id="KW-1133">Transmembrane helix</keyword>
<organism evidence="3 4">
    <name type="scientific">Chara braunii</name>
    <name type="common">Braun's stonewort</name>
    <dbReference type="NCBI Taxonomy" id="69332"/>
    <lineage>
        <taxon>Eukaryota</taxon>
        <taxon>Viridiplantae</taxon>
        <taxon>Streptophyta</taxon>
        <taxon>Charophyceae</taxon>
        <taxon>Charales</taxon>
        <taxon>Characeae</taxon>
        <taxon>Chara</taxon>
    </lineage>
</organism>
<keyword evidence="2" id="KW-0472">Membrane</keyword>
<feature type="region of interest" description="Disordered" evidence="1">
    <location>
        <begin position="142"/>
        <end position="214"/>
    </location>
</feature>
<dbReference type="AlphaFoldDB" id="A0A388KSR6"/>
<feature type="transmembrane region" description="Helical" evidence="2">
    <location>
        <begin position="12"/>
        <end position="32"/>
    </location>
</feature>
<name>A0A388KSR6_CHABU</name>
<evidence type="ECO:0000313" key="3">
    <source>
        <dbReference type="EMBL" id="GBG73100.1"/>
    </source>
</evidence>